<keyword evidence="2" id="KW-1185">Reference proteome</keyword>
<proteinExistence type="predicted"/>
<protein>
    <submittedName>
        <fullName evidence="1">Uncharacterized protein</fullName>
    </submittedName>
</protein>
<comment type="caution">
    <text evidence="1">The sequence shown here is derived from an EMBL/GenBank/DDBJ whole genome shotgun (WGS) entry which is preliminary data.</text>
</comment>
<dbReference type="EMBL" id="RXOE01000001">
    <property type="protein sequence ID" value="RTQ36707.1"/>
    <property type="molecule type" value="Genomic_DNA"/>
</dbReference>
<name>A0A3S0H3B2_9BURK</name>
<gene>
    <name evidence="1" type="ORF">EJP69_02905</name>
</gene>
<evidence type="ECO:0000313" key="1">
    <source>
        <dbReference type="EMBL" id="RTQ36707.1"/>
    </source>
</evidence>
<organism evidence="1 2">
    <name type="scientific">Variovorax gossypii</name>
    <dbReference type="NCBI Taxonomy" id="1679495"/>
    <lineage>
        <taxon>Bacteria</taxon>
        <taxon>Pseudomonadati</taxon>
        <taxon>Pseudomonadota</taxon>
        <taxon>Betaproteobacteria</taxon>
        <taxon>Burkholderiales</taxon>
        <taxon>Comamonadaceae</taxon>
        <taxon>Variovorax</taxon>
    </lineage>
</organism>
<sequence length="165" mass="18257">MNESNFATAALYFRFGMEAGILTDAQARDWALKIVDAFDTPPVEIVEVLTSRSTSHLHQCLKEIPGEGNLELAGRWLLWDLSCELAGSTVPEAQGTAARRAFQVAQSTALDEDLQFTFNRLEDTINLFEMGYGGSPDEGWRELSDVLQHFAVRPELFPNTSGMSA</sequence>
<dbReference type="OrthoDB" id="8775506at2"/>
<evidence type="ECO:0000313" key="2">
    <source>
        <dbReference type="Proteomes" id="UP000267418"/>
    </source>
</evidence>
<accession>A0A3S0H3B2</accession>
<dbReference type="Proteomes" id="UP000267418">
    <property type="component" value="Unassembled WGS sequence"/>
</dbReference>
<dbReference type="AlphaFoldDB" id="A0A3S0H3B2"/>
<dbReference type="RefSeq" id="WP_126468668.1">
    <property type="nucleotide sequence ID" value="NZ_RXOE01000001.1"/>
</dbReference>
<reference evidence="1 2" key="1">
    <citation type="submission" date="2018-12" db="EMBL/GenBank/DDBJ databases">
        <title>The genome of Variovorax gossypii DSM 100435.</title>
        <authorList>
            <person name="Gao J."/>
            <person name="Sun J."/>
        </authorList>
    </citation>
    <scope>NUCLEOTIDE SEQUENCE [LARGE SCALE GENOMIC DNA]</scope>
    <source>
        <strain evidence="1 2">DSM 100435</strain>
    </source>
</reference>